<evidence type="ECO:0000313" key="9">
    <source>
        <dbReference type="EMBL" id="HJC88105.1"/>
    </source>
</evidence>
<dbReference type="Gene3D" id="3.40.630.10">
    <property type="entry name" value="Zn peptidases"/>
    <property type="match status" value="1"/>
</dbReference>
<keyword evidence="3" id="KW-0645">Protease</keyword>
<dbReference type="InterPro" id="IPR036264">
    <property type="entry name" value="Bact_exopeptidase_dim_dom"/>
</dbReference>
<proteinExistence type="inferred from homology"/>
<protein>
    <submittedName>
        <fullName evidence="9">Sapep family Mn(2+)-dependent dipeptidase</fullName>
        <ecNumber evidence="9">3.4.13.-</ecNumber>
    </submittedName>
</protein>
<keyword evidence="6" id="KW-0862">Zinc</keyword>
<dbReference type="GO" id="GO:0006508">
    <property type="term" value="P:proteolysis"/>
    <property type="evidence" value="ECO:0007669"/>
    <property type="project" value="UniProtKB-KW"/>
</dbReference>
<dbReference type="InterPro" id="IPR002933">
    <property type="entry name" value="Peptidase_M20"/>
</dbReference>
<name>A0A9D2QK42_9FIRM</name>
<evidence type="ECO:0000256" key="6">
    <source>
        <dbReference type="ARBA" id="ARBA00022833"/>
    </source>
</evidence>
<dbReference type="Gene3D" id="3.30.70.360">
    <property type="match status" value="2"/>
</dbReference>
<evidence type="ECO:0000256" key="3">
    <source>
        <dbReference type="ARBA" id="ARBA00022670"/>
    </source>
</evidence>
<evidence type="ECO:0000256" key="4">
    <source>
        <dbReference type="ARBA" id="ARBA00022723"/>
    </source>
</evidence>
<dbReference type="InterPro" id="IPR050072">
    <property type="entry name" value="Peptidase_M20A"/>
</dbReference>
<evidence type="ECO:0000256" key="7">
    <source>
        <dbReference type="ARBA" id="ARBA00022997"/>
    </source>
</evidence>
<accession>A0A9D2QK42</accession>
<comment type="cofactor">
    <cofactor evidence="1">
        <name>Zn(2+)</name>
        <dbReference type="ChEBI" id="CHEBI:29105"/>
    </cofactor>
</comment>
<keyword evidence="5 9" id="KW-0378">Hydrolase</keyword>
<dbReference type="SUPFAM" id="SSF53187">
    <property type="entry name" value="Zn-dependent exopeptidases"/>
    <property type="match status" value="1"/>
</dbReference>
<dbReference type="Pfam" id="PF01546">
    <property type="entry name" value="Peptidase_M20"/>
    <property type="match status" value="1"/>
</dbReference>
<evidence type="ECO:0000256" key="2">
    <source>
        <dbReference type="ARBA" id="ARBA00006247"/>
    </source>
</evidence>
<keyword evidence="4" id="KW-0479">Metal-binding</keyword>
<dbReference type="InterPro" id="IPR010964">
    <property type="entry name" value="M20A_pepV-rel"/>
</dbReference>
<dbReference type="EC" id="3.4.13.-" evidence="9"/>
<dbReference type="GO" id="GO:0008270">
    <property type="term" value="F:zinc ion binding"/>
    <property type="evidence" value="ECO:0007669"/>
    <property type="project" value="InterPro"/>
</dbReference>
<dbReference type="SUPFAM" id="SSF55031">
    <property type="entry name" value="Bacterial exopeptidase dimerisation domain"/>
    <property type="match status" value="1"/>
</dbReference>
<keyword evidence="8" id="KW-0482">Metalloprotease</keyword>
<dbReference type="GO" id="GO:0016805">
    <property type="term" value="F:dipeptidase activity"/>
    <property type="evidence" value="ECO:0007669"/>
    <property type="project" value="UniProtKB-KW"/>
</dbReference>
<evidence type="ECO:0000256" key="1">
    <source>
        <dbReference type="ARBA" id="ARBA00001947"/>
    </source>
</evidence>
<dbReference type="GO" id="GO:0008237">
    <property type="term" value="F:metallopeptidase activity"/>
    <property type="evidence" value="ECO:0007669"/>
    <property type="project" value="UniProtKB-KW"/>
</dbReference>
<dbReference type="GO" id="GO:0008777">
    <property type="term" value="F:acetylornithine deacetylase activity"/>
    <property type="evidence" value="ECO:0007669"/>
    <property type="project" value="TreeGrafter"/>
</dbReference>
<sequence>MNQEQAEACIKKLESYMDSHEEEMLQDAMALISINSEKMQAKPGKPFGEGTARVFEEAQRILAGHGFPVKNYENYVLAADLNDGAPRLDILAHLDVVPAGEGFTVTEPFCPVVKDGRLYGRGSADDKGPAVAALYAMRAVKELGFSVTGNCRLILGADEECGSSDIRYYFEREPHAPMTFSPDADFPVINLEKGGLHMTLEAEIPQQPEGVRLVSAQAGTKVNVVPGKARAVLSGMDGAALSELSSDVEKLTGVVFTMEQEADGIHLLAEGKPAHAASPQMGNNALTALLLLLSRVPFSSEELRTRFLRLTELFPHGDWRGAALGVDHEDALSGCLTLSLNLFSFDGKTLSASFDCRAPLCANEENTGDVIRRRVREAGFQADEQRMFEAHYVPEESELVQVLLSCYTRVTGKEGKPVAIGGGTYVHHIPNGVAFGCADPGVDNHMHGADEFMAVDQMKKSAVIFALAILELCR</sequence>
<dbReference type="PANTHER" id="PTHR43808">
    <property type="entry name" value="ACETYLORNITHINE DEACETYLASE"/>
    <property type="match status" value="1"/>
</dbReference>
<comment type="similarity">
    <text evidence="2">Belongs to the peptidase M20A family.</text>
</comment>
<organism evidence="9 10">
    <name type="scientific">Candidatus Eisenbergiella intestinigallinarum</name>
    <dbReference type="NCBI Taxonomy" id="2838549"/>
    <lineage>
        <taxon>Bacteria</taxon>
        <taxon>Bacillati</taxon>
        <taxon>Bacillota</taxon>
        <taxon>Clostridia</taxon>
        <taxon>Lachnospirales</taxon>
        <taxon>Lachnospiraceae</taxon>
        <taxon>Eisenbergiella</taxon>
    </lineage>
</organism>
<dbReference type="AlphaFoldDB" id="A0A9D2QK42"/>
<evidence type="ECO:0000256" key="5">
    <source>
        <dbReference type="ARBA" id="ARBA00022801"/>
    </source>
</evidence>
<dbReference type="Proteomes" id="UP000823922">
    <property type="component" value="Unassembled WGS sequence"/>
</dbReference>
<evidence type="ECO:0000313" key="10">
    <source>
        <dbReference type="Proteomes" id="UP000823922"/>
    </source>
</evidence>
<dbReference type="GO" id="GO:0006526">
    <property type="term" value="P:L-arginine biosynthetic process"/>
    <property type="evidence" value="ECO:0007669"/>
    <property type="project" value="TreeGrafter"/>
</dbReference>
<evidence type="ECO:0000256" key="8">
    <source>
        <dbReference type="ARBA" id="ARBA00023049"/>
    </source>
</evidence>
<keyword evidence="7 9" id="KW-0224">Dipeptidase</keyword>
<dbReference type="EMBL" id="DWVS01000214">
    <property type="protein sequence ID" value="HJC88105.1"/>
    <property type="molecule type" value="Genomic_DNA"/>
</dbReference>
<gene>
    <name evidence="9" type="ORF">H9926_08835</name>
</gene>
<dbReference type="NCBIfam" id="TIGR01887">
    <property type="entry name" value="dipeptidaselike"/>
    <property type="match status" value="1"/>
</dbReference>
<reference evidence="9" key="1">
    <citation type="journal article" date="2021" name="PeerJ">
        <title>Extensive microbial diversity within the chicken gut microbiome revealed by metagenomics and culture.</title>
        <authorList>
            <person name="Gilroy R."/>
            <person name="Ravi A."/>
            <person name="Getino M."/>
            <person name="Pursley I."/>
            <person name="Horton D.L."/>
            <person name="Alikhan N.F."/>
            <person name="Baker D."/>
            <person name="Gharbi K."/>
            <person name="Hall N."/>
            <person name="Watson M."/>
            <person name="Adriaenssens E.M."/>
            <person name="Foster-Nyarko E."/>
            <person name="Jarju S."/>
            <person name="Secka A."/>
            <person name="Antonio M."/>
            <person name="Oren A."/>
            <person name="Chaudhuri R.R."/>
            <person name="La Ragione R."/>
            <person name="Hildebrand F."/>
            <person name="Pallen M.J."/>
        </authorList>
    </citation>
    <scope>NUCLEOTIDE SEQUENCE</scope>
    <source>
        <strain evidence="9">ChiBcec1-1630</strain>
    </source>
</reference>
<comment type="caution">
    <text evidence="9">The sequence shown here is derived from an EMBL/GenBank/DDBJ whole genome shotgun (WGS) entry which is preliminary data.</text>
</comment>
<dbReference type="PANTHER" id="PTHR43808:SF31">
    <property type="entry name" value="N-ACETYL-L-CITRULLINE DEACETYLASE"/>
    <property type="match status" value="1"/>
</dbReference>
<reference evidence="9" key="2">
    <citation type="submission" date="2021-04" db="EMBL/GenBank/DDBJ databases">
        <authorList>
            <person name="Gilroy R."/>
        </authorList>
    </citation>
    <scope>NUCLEOTIDE SEQUENCE</scope>
    <source>
        <strain evidence="9">ChiBcec1-1630</strain>
    </source>
</reference>